<evidence type="ECO:0000313" key="2">
    <source>
        <dbReference type="Proteomes" id="UP000013520"/>
    </source>
</evidence>
<sequence length="31" mass="3386">MLTAIVMVLLGAFGVPLLTRKLMNPENLTDN</sequence>
<reference evidence="1 2" key="1">
    <citation type="submission" date="2012-01" db="EMBL/GenBank/DDBJ databases">
        <title>Complete sequence of Desulfotomaculum gibsoniae DSM 7213.</title>
        <authorList>
            <consortium name="US DOE Joint Genome Institute"/>
            <person name="Lucas S."/>
            <person name="Han J."/>
            <person name="Lapidus A."/>
            <person name="Cheng J.-F."/>
            <person name="Goodwin L."/>
            <person name="Pitluck S."/>
            <person name="Peters L."/>
            <person name="Ovchinnikova G."/>
            <person name="Teshima H."/>
            <person name="Detter J.C."/>
            <person name="Han C."/>
            <person name="Tapia R."/>
            <person name="Land M."/>
            <person name="Hauser L."/>
            <person name="Kyrpides N."/>
            <person name="Ivanova N."/>
            <person name="Pagani I."/>
            <person name="Parshina S."/>
            <person name="Plugge C."/>
            <person name="Muyzer G."/>
            <person name="Kuever J."/>
            <person name="Ivanova A."/>
            <person name="Nazina T."/>
            <person name="Klenk H.-P."/>
            <person name="Brambilla E."/>
            <person name="Spring S."/>
            <person name="Stams A.F."/>
            <person name="Woyke T."/>
        </authorList>
    </citation>
    <scope>NUCLEOTIDE SEQUENCE [LARGE SCALE GENOMIC DNA]</scope>
    <source>
        <strain evidence="1 2">DSM 7213</strain>
    </source>
</reference>
<dbReference type="AlphaFoldDB" id="R4KBK1"/>
<dbReference type="KEGG" id="dgi:Desgi_0998"/>
<gene>
    <name evidence="1" type="ORF">Desgi_0998</name>
</gene>
<organism evidence="1 2">
    <name type="scientific">Desulfoscipio gibsoniae DSM 7213</name>
    <dbReference type="NCBI Taxonomy" id="767817"/>
    <lineage>
        <taxon>Bacteria</taxon>
        <taxon>Bacillati</taxon>
        <taxon>Bacillota</taxon>
        <taxon>Clostridia</taxon>
        <taxon>Eubacteriales</taxon>
        <taxon>Desulfallaceae</taxon>
        <taxon>Desulfoscipio</taxon>
    </lineage>
</organism>
<evidence type="ECO:0000313" key="1">
    <source>
        <dbReference type="EMBL" id="AGL00538.1"/>
    </source>
</evidence>
<proteinExistence type="predicted"/>
<dbReference type="Proteomes" id="UP000013520">
    <property type="component" value="Chromosome"/>
</dbReference>
<dbReference type="EMBL" id="CP003273">
    <property type="protein sequence ID" value="AGL00538.1"/>
    <property type="molecule type" value="Genomic_DNA"/>
</dbReference>
<dbReference type="HOGENOM" id="CLU_3396166_0_0_9"/>
<protein>
    <submittedName>
        <fullName evidence="1">Uncharacterized protein</fullName>
    </submittedName>
</protein>
<accession>R4KBK1</accession>
<keyword evidence="2" id="KW-1185">Reference proteome</keyword>
<name>R4KBK1_9FIRM</name>